<keyword evidence="3" id="KW-1185">Reference proteome</keyword>
<accession>A0AAV0S375</accession>
<reference evidence="2" key="1">
    <citation type="submission" date="2022-08" db="EMBL/GenBank/DDBJ databases">
        <authorList>
            <person name="Gutierrez-Valencia J."/>
        </authorList>
    </citation>
    <scope>NUCLEOTIDE SEQUENCE</scope>
</reference>
<organism evidence="2 3">
    <name type="scientific">Linum tenue</name>
    <dbReference type="NCBI Taxonomy" id="586396"/>
    <lineage>
        <taxon>Eukaryota</taxon>
        <taxon>Viridiplantae</taxon>
        <taxon>Streptophyta</taxon>
        <taxon>Embryophyta</taxon>
        <taxon>Tracheophyta</taxon>
        <taxon>Spermatophyta</taxon>
        <taxon>Magnoliopsida</taxon>
        <taxon>eudicotyledons</taxon>
        <taxon>Gunneridae</taxon>
        <taxon>Pentapetalae</taxon>
        <taxon>rosids</taxon>
        <taxon>fabids</taxon>
        <taxon>Malpighiales</taxon>
        <taxon>Linaceae</taxon>
        <taxon>Linum</taxon>
    </lineage>
</organism>
<proteinExistence type="predicted"/>
<evidence type="ECO:0000256" key="1">
    <source>
        <dbReference type="SAM" id="MobiDB-lite"/>
    </source>
</evidence>
<protein>
    <submittedName>
        <fullName evidence="2">Uncharacterized protein</fullName>
    </submittedName>
</protein>
<gene>
    <name evidence="2" type="ORF">LITE_LOCUS50754</name>
</gene>
<feature type="region of interest" description="Disordered" evidence="1">
    <location>
        <begin position="174"/>
        <end position="210"/>
    </location>
</feature>
<evidence type="ECO:0000313" key="3">
    <source>
        <dbReference type="Proteomes" id="UP001154282"/>
    </source>
</evidence>
<dbReference type="EMBL" id="CAMGYJ010000011">
    <property type="protein sequence ID" value="CAI0626197.1"/>
    <property type="molecule type" value="Genomic_DNA"/>
</dbReference>
<sequence length="210" mass="23798">MCRATLPLRLLFQRIRKKDKVAGTPIRLFLSLKLREWSKGPLLLDWKEKQSKLIRLLNIQLRTCCHQRMEVRMEMSDKNKGNREKSELAATGGSAPLAKYRHEEDGIIQAEAEKVVKVAASVVRRIEPKKRGTNDEKMKKLEDEIVDGRNAVPHIVESVLQRLGVRLPESFDIDLNNEANGEQGRVGETQGKDVADDESDEETAEETADA</sequence>
<feature type="compositionally biased region" description="Acidic residues" evidence="1">
    <location>
        <begin position="195"/>
        <end position="210"/>
    </location>
</feature>
<comment type="caution">
    <text evidence="2">The sequence shown here is derived from an EMBL/GenBank/DDBJ whole genome shotgun (WGS) entry which is preliminary data.</text>
</comment>
<evidence type="ECO:0000313" key="2">
    <source>
        <dbReference type="EMBL" id="CAI0626197.1"/>
    </source>
</evidence>
<name>A0AAV0S375_9ROSI</name>
<dbReference type="AlphaFoldDB" id="A0AAV0S375"/>
<dbReference type="Proteomes" id="UP001154282">
    <property type="component" value="Unassembled WGS sequence"/>
</dbReference>